<evidence type="ECO:0008006" key="2">
    <source>
        <dbReference type="Google" id="ProtNLM"/>
    </source>
</evidence>
<accession>A0A6C0EL78</accession>
<sequence length="198" mass="22425">MSSTEIIVLDTKSENYDTMASYIVGQAPGLCHGAVSHTYILQQMGEKPNYIFLSIKTNDKTRSKAPFITVSGFAIVFAKNNAYYIDVICAKGVGSRLINTILLQARMQRIRFVTLSALPNVITYYRKFGFVNTAPHETCGTREMTRKLAKLTHEDIPDFLTYLISKGHVRKKWCTKVETCDSEGYPMTWCNPDFRVSK</sequence>
<organism evidence="1">
    <name type="scientific">viral metagenome</name>
    <dbReference type="NCBI Taxonomy" id="1070528"/>
    <lineage>
        <taxon>unclassified sequences</taxon>
        <taxon>metagenomes</taxon>
        <taxon>organismal metagenomes</taxon>
    </lineage>
</organism>
<protein>
    <recommendedName>
        <fullName evidence="2">N-acetyltransferase domain-containing protein</fullName>
    </recommendedName>
</protein>
<dbReference type="InterPro" id="IPR016181">
    <property type="entry name" value="Acyl_CoA_acyltransferase"/>
</dbReference>
<dbReference type="AlphaFoldDB" id="A0A6C0EL78"/>
<dbReference type="Gene3D" id="3.40.630.30">
    <property type="match status" value="1"/>
</dbReference>
<dbReference type="EMBL" id="MN738877">
    <property type="protein sequence ID" value="QHT29462.1"/>
    <property type="molecule type" value="Genomic_DNA"/>
</dbReference>
<reference evidence="1" key="1">
    <citation type="journal article" date="2020" name="Nature">
        <title>Giant virus diversity and host interactions through global metagenomics.</title>
        <authorList>
            <person name="Schulz F."/>
            <person name="Roux S."/>
            <person name="Paez-Espino D."/>
            <person name="Jungbluth S."/>
            <person name="Walsh D.A."/>
            <person name="Denef V.J."/>
            <person name="McMahon K.D."/>
            <person name="Konstantinidis K.T."/>
            <person name="Eloe-Fadrosh E.A."/>
            <person name="Kyrpides N.C."/>
            <person name="Woyke T."/>
        </authorList>
    </citation>
    <scope>NUCLEOTIDE SEQUENCE</scope>
    <source>
        <strain evidence="1">GVMAG-M-3300005589-24</strain>
    </source>
</reference>
<name>A0A6C0EL78_9ZZZZ</name>
<dbReference type="SUPFAM" id="SSF55729">
    <property type="entry name" value="Acyl-CoA N-acyltransferases (Nat)"/>
    <property type="match status" value="1"/>
</dbReference>
<evidence type="ECO:0000313" key="1">
    <source>
        <dbReference type="EMBL" id="QHT29462.1"/>
    </source>
</evidence>
<proteinExistence type="predicted"/>